<dbReference type="AlphaFoldDB" id="A0A1B6ILQ8"/>
<evidence type="ECO:0000256" key="1">
    <source>
        <dbReference type="ARBA" id="ARBA00022723"/>
    </source>
</evidence>
<feature type="region of interest" description="Disordered" evidence="5">
    <location>
        <begin position="36"/>
        <end position="66"/>
    </location>
</feature>
<dbReference type="Pfam" id="PF00642">
    <property type="entry name" value="zf-CCCH"/>
    <property type="match status" value="1"/>
</dbReference>
<feature type="zinc finger region" description="C3H1-type" evidence="4">
    <location>
        <begin position="66"/>
        <end position="93"/>
    </location>
</feature>
<feature type="compositionally biased region" description="Basic and acidic residues" evidence="5">
    <location>
        <begin position="175"/>
        <end position="185"/>
    </location>
</feature>
<evidence type="ECO:0000259" key="6">
    <source>
        <dbReference type="PROSITE" id="PS50103"/>
    </source>
</evidence>
<dbReference type="PROSITE" id="PS50103">
    <property type="entry name" value="ZF_C3H1"/>
    <property type="match status" value="1"/>
</dbReference>
<name>A0A1B6ILQ8_9HEMI</name>
<dbReference type="InterPro" id="IPR000571">
    <property type="entry name" value="Znf_CCCH"/>
</dbReference>
<sequence length="200" mass="22508">GYQFVPSNMVYPMAPNQQPTIIRPQIVEYNPNQQLLASNPQSVGSPTENSQPQGGKSEKQKKERVKPTVPCKSYAAANFCPFGTSCKYLHEYTAKYSIIGLQMSLDSIIGSQVTLGQALKKMVDLQRDQLGKINKIIQKVDYNIKEVENHIHRLNSDIKNLGVSSHNVSHRSRDRQRARSSDRGRGSINDRAGYYNSKTR</sequence>
<evidence type="ECO:0000256" key="4">
    <source>
        <dbReference type="PROSITE-ProRule" id="PRU00723"/>
    </source>
</evidence>
<feature type="domain" description="C3H1-type" evidence="6">
    <location>
        <begin position="66"/>
        <end position="93"/>
    </location>
</feature>
<evidence type="ECO:0000256" key="5">
    <source>
        <dbReference type="SAM" id="MobiDB-lite"/>
    </source>
</evidence>
<proteinExistence type="predicted"/>
<keyword evidence="1 4" id="KW-0479">Metal-binding</keyword>
<feature type="region of interest" description="Disordered" evidence="5">
    <location>
        <begin position="162"/>
        <end position="200"/>
    </location>
</feature>
<dbReference type="InterPro" id="IPR036855">
    <property type="entry name" value="Znf_CCCH_sf"/>
</dbReference>
<keyword evidence="2 4" id="KW-0863">Zinc-finger</keyword>
<keyword evidence="3 4" id="KW-0862">Zinc</keyword>
<feature type="compositionally biased region" description="Polar residues" evidence="5">
    <location>
        <begin position="36"/>
        <end position="54"/>
    </location>
</feature>
<evidence type="ECO:0000313" key="7">
    <source>
        <dbReference type="EMBL" id="JAS87839.1"/>
    </source>
</evidence>
<feature type="non-terminal residue" evidence="7">
    <location>
        <position position="1"/>
    </location>
</feature>
<accession>A0A1B6ILQ8</accession>
<organism evidence="7">
    <name type="scientific">Homalodisca liturata</name>
    <dbReference type="NCBI Taxonomy" id="320908"/>
    <lineage>
        <taxon>Eukaryota</taxon>
        <taxon>Metazoa</taxon>
        <taxon>Ecdysozoa</taxon>
        <taxon>Arthropoda</taxon>
        <taxon>Hexapoda</taxon>
        <taxon>Insecta</taxon>
        <taxon>Pterygota</taxon>
        <taxon>Neoptera</taxon>
        <taxon>Paraneoptera</taxon>
        <taxon>Hemiptera</taxon>
        <taxon>Auchenorrhyncha</taxon>
        <taxon>Membracoidea</taxon>
        <taxon>Cicadellidae</taxon>
        <taxon>Cicadellinae</taxon>
        <taxon>Proconiini</taxon>
        <taxon>Homalodisca</taxon>
    </lineage>
</organism>
<evidence type="ECO:0000256" key="2">
    <source>
        <dbReference type="ARBA" id="ARBA00022771"/>
    </source>
</evidence>
<evidence type="ECO:0000256" key="3">
    <source>
        <dbReference type="ARBA" id="ARBA00022833"/>
    </source>
</evidence>
<dbReference type="GO" id="GO:0008270">
    <property type="term" value="F:zinc ion binding"/>
    <property type="evidence" value="ECO:0007669"/>
    <property type="project" value="UniProtKB-KW"/>
</dbReference>
<protein>
    <recommendedName>
        <fullName evidence="6">C3H1-type domain-containing protein</fullName>
    </recommendedName>
</protein>
<gene>
    <name evidence="7" type="ORF">g.5210</name>
</gene>
<dbReference type="SUPFAM" id="SSF90229">
    <property type="entry name" value="CCCH zinc finger"/>
    <property type="match status" value="1"/>
</dbReference>
<dbReference type="SMART" id="SM00356">
    <property type="entry name" value="ZnF_C3H1"/>
    <property type="match status" value="1"/>
</dbReference>
<dbReference type="EMBL" id="GECU01019867">
    <property type="protein sequence ID" value="JAS87839.1"/>
    <property type="molecule type" value="Transcribed_RNA"/>
</dbReference>
<dbReference type="Gene3D" id="4.10.1000.10">
    <property type="entry name" value="Zinc finger, CCCH-type"/>
    <property type="match status" value="1"/>
</dbReference>
<reference evidence="7" key="1">
    <citation type="submission" date="2015-11" db="EMBL/GenBank/DDBJ databases">
        <title>De novo transcriptome assembly of four potential Pierce s Disease insect vectors from Arizona vineyards.</title>
        <authorList>
            <person name="Tassone E.E."/>
        </authorList>
    </citation>
    <scope>NUCLEOTIDE SEQUENCE</scope>
</reference>